<dbReference type="PANTHER" id="PTHR32196">
    <property type="entry name" value="ABC TRANSPORTER PERMEASE PROTEIN YPHD-RELATED-RELATED"/>
    <property type="match status" value="1"/>
</dbReference>
<keyword evidence="4" id="KW-0997">Cell inner membrane</keyword>
<dbReference type="AlphaFoldDB" id="A0A0S7BIM6"/>
<keyword evidence="5 8" id="KW-0812">Transmembrane</keyword>
<dbReference type="InterPro" id="IPR001851">
    <property type="entry name" value="ABC_transp_permease"/>
</dbReference>
<evidence type="ECO:0000256" key="7">
    <source>
        <dbReference type="ARBA" id="ARBA00023136"/>
    </source>
</evidence>
<dbReference type="GO" id="GO:0022857">
    <property type="term" value="F:transmembrane transporter activity"/>
    <property type="evidence" value="ECO:0007669"/>
    <property type="project" value="InterPro"/>
</dbReference>
<comment type="subcellular location">
    <subcellularLocation>
        <location evidence="1">Cell membrane</location>
        <topology evidence="1">Multi-pass membrane protein</topology>
    </subcellularLocation>
</comment>
<dbReference type="OrthoDB" id="9815820at2"/>
<evidence type="ECO:0000256" key="6">
    <source>
        <dbReference type="ARBA" id="ARBA00022989"/>
    </source>
</evidence>
<dbReference type="CDD" id="cd06579">
    <property type="entry name" value="TM_PBP1_transp_AraH_like"/>
    <property type="match status" value="1"/>
</dbReference>
<evidence type="ECO:0000256" key="3">
    <source>
        <dbReference type="ARBA" id="ARBA00022475"/>
    </source>
</evidence>
<proteinExistence type="predicted"/>
<keyword evidence="3" id="KW-1003">Cell membrane</keyword>
<dbReference type="Pfam" id="PF02653">
    <property type="entry name" value="BPD_transp_2"/>
    <property type="match status" value="1"/>
</dbReference>
<evidence type="ECO:0000256" key="4">
    <source>
        <dbReference type="ARBA" id="ARBA00022519"/>
    </source>
</evidence>
<dbReference type="RefSeq" id="WP_062279295.1">
    <property type="nucleotide sequence ID" value="NZ_DF968181.1"/>
</dbReference>
<evidence type="ECO:0000256" key="8">
    <source>
        <dbReference type="SAM" id="Phobius"/>
    </source>
</evidence>
<dbReference type="STRING" id="1678840.ATC1_13171"/>
<organism evidence="9">
    <name type="scientific">Flexilinea flocculi</name>
    <dbReference type="NCBI Taxonomy" id="1678840"/>
    <lineage>
        <taxon>Bacteria</taxon>
        <taxon>Bacillati</taxon>
        <taxon>Chloroflexota</taxon>
        <taxon>Anaerolineae</taxon>
        <taxon>Anaerolineales</taxon>
        <taxon>Anaerolineaceae</taxon>
        <taxon>Flexilinea</taxon>
    </lineage>
</organism>
<keyword evidence="6 8" id="KW-1133">Transmembrane helix</keyword>
<dbReference type="PATRIC" id="fig|1678840.3.peg.1409"/>
<protein>
    <submittedName>
        <fullName evidence="9">Monosaccharide ABC transporter membrane protein, CUT2 family</fullName>
    </submittedName>
</protein>
<evidence type="ECO:0000256" key="1">
    <source>
        <dbReference type="ARBA" id="ARBA00004651"/>
    </source>
</evidence>
<dbReference type="GO" id="GO:0005886">
    <property type="term" value="C:plasma membrane"/>
    <property type="evidence" value="ECO:0007669"/>
    <property type="project" value="UniProtKB-SubCell"/>
</dbReference>
<feature type="transmembrane region" description="Helical" evidence="8">
    <location>
        <begin position="274"/>
        <end position="293"/>
    </location>
</feature>
<feature type="transmembrane region" description="Helical" evidence="8">
    <location>
        <begin position="165"/>
        <end position="187"/>
    </location>
</feature>
<accession>A0A0S7BIM6</accession>
<dbReference type="Proteomes" id="UP000053370">
    <property type="component" value="Unassembled WGS sequence"/>
</dbReference>
<evidence type="ECO:0000256" key="2">
    <source>
        <dbReference type="ARBA" id="ARBA00022448"/>
    </source>
</evidence>
<name>A0A0S7BIM6_9CHLR</name>
<feature type="transmembrane region" description="Helical" evidence="8">
    <location>
        <begin position="126"/>
        <end position="145"/>
    </location>
</feature>
<sequence length="323" mass="34219">MQKITNIIKKTDRIALALLVCSVIITVLMGVTHPKFLGKSNLQGMLIQIPEYGILAFGMMIAMIAGGIDLSLVGIANLSGIVAAVVMLNLGGNDFSIVTAILAALSVGCVCGLFNGWIIGYLEIPAMLVTLCGLQLYTGIALIITKGPAITGLPESFSNIANGTIAGIPIGALVFVFITLILCYLLYSTVYGKCVYLMGTNMVASRFSGINNLKITMLTYAISGVFGSLAGILMVSHYNSAKSDYGSSYTLLTLLIAVLGGVNPNGGRGKVQGVVMSIILLQLVSSSFNILRVNAFVKTFAWGLILLLIMTATYLIERRQSRD</sequence>
<keyword evidence="10" id="KW-1185">Reference proteome</keyword>
<feature type="transmembrane region" description="Helical" evidence="8">
    <location>
        <begin position="72"/>
        <end position="91"/>
    </location>
</feature>
<feature type="transmembrane region" description="Helical" evidence="8">
    <location>
        <begin position="12"/>
        <end position="33"/>
    </location>
</feature>
<feature type="transmembrane region" description="Helical" evidence="8">
    <location>
        <begin position="215"/>
        <end position="239"/>
    </location>
</feature>
<dbReference type="PANTHER" id="PTHR32196:SF21">
    <property type="entry name" value="ABC TRANSPORTER PERMEASE PROTEIN YPHD-RELATED"/>
    <property type="match status" value="1"/>
</dbReference>
<feature type="transmembrane region" description="Helical" evidence="8">
    <location>
        <begin position="299"/>
        <end position="316"/>
    </location>
</feature>
<keyword evidence="7 8" id="KW-0472">Membrane</keyword>
<evidence type="ECO:0000313" key="10">
    <source>
        <dbReference type="Proteomes" id="UP000053370"/>
    </source>
</evidence>
<feature type="transmembrane region" description="Helical" evidence="8">
    <location>
        <begin position="45"/>
        <end position="65"/>
    </location>
</feature>
<feature type="transmembrane region" description="Helical" evidence="8">
    <location>
        <begin position="97"/>
        <end position="119"/>
    </location>
</feature>
<dbReference type="EMBL" id="DF968181">
    <property type="protein sequence ID" value="GAP40205.1"/>
    <property type="molecule type" value="Genomic_DNA"/>
</dbReference>
<feature type="transmembrane region" description="Helical" evidence="8">
    <location>
        <begin position="245"/>
        <end position="262"/>
    </location>
</feature>
<gene>
    <name evidence="9" type="ORF">ATC1_13171</name>
</gene>
<evidence type="ECO:0000256" key="5">
    <source>
        <dbReference type="ARBA" id="ARBA00022692"/>
    </source>
</evidence>
<evidence type="ECO:0000313" key="9">
    <source>
        <dbReference type="EMBL" id="GAP40205.1"/>
    </source>
</evidence>
<keyword evidence="2" id="KW-0813">Transport</keyword>
<reference evidence="9" key="1">
    <citation type="journal article" date="2015" name="Genome Announc.">
        <title>Draft Genome Sequence of Anaerolineae Strain TC1, a Novel Isolate from a Methanogenic Wastewater Treatment System.</title>
        <authorList>
            <person name="Matsuura N."/>
            <person name="Tourlousse D.M."/>
            <person name="Sun L."/>
            <person name="Toyonaga M."/>
            <person name="Kuroda K."/>
            <person name="Ohashi A."/>
            <person name="Cruz R."/>
            <person name="Yamaguchi T."/>
            <person name="Sekiguchi Y."/>
        </authorList>
    </citation>
    <scope>NUCLEOTIDE SEQUENCE [LARGE SCALE GENOMIC DNA]</scope>
    <source>
        <strain evidence="9">TC1</strain>
    </source>
</reference>